<evidence type="ECO:0000313" key="2">
    <source>
        <dbReference type="Proteomes" id="UP000708208"/>
    </source>
</evidence>
<evidence type="ECO:0000313" key="1">
    <source>
        <dbReference type="EMBL" id="CAG7720713.1"/>
    </source>
</evidence>
<accession>A0A8J2K7D8</accession>
<dbReference type="Proteomes" id="UP000708208">
    <property type="component" value="Unassembled WGS sequence"/>
</dbReference>
<name>A0A8J2K7D8_9HEXA</name>
<comment type="caution">
    <text evidence="1">The sequence shown here is derived from an EMBL/GenBank/DDBJ whole genome shotgun (WGS) entry which is preliminary data.</text>
</comment>
<dbReference type="EMBL" id="CAJVCH010073074">
    <property type="protein sequence ID" value="CAG7720713.1"/>
    <property type="molecule type" value="Genomic_DNA"/>
</dbReference>
<proteinExistence type="predicted"/>
<protein>
    <submittedName>
        <fullName evidence="1">Uncharacterized protein</fullName>
    </submittedName>
</protein>
<dbReference type="AlphaFoldDB" id="A0A8J2K7D8"/>
<organism evidence="1 2">
    <name type="scientific">Allacma fusca</name>
    <dbReference type="NCBI Taxonomy" id="39272"/>
    <lineage>
        <taxon>Eukaryota</taxon>
        <taxon>Metazoa</taxon>
        <taxon>Ecdysozoa</taxon>
        <taxon>Arthropoda</taxon>
        <taxon>Hexapoda</taxon>
        <taxon>Collembola</taxon>
        <taxon>Symphypleona</taxon>
        <taxon>Sminthuridae</taxon>
        <taxon>Allacma</taxon>
    </lineage>
</organism>
<reference evidence="1" key="1">
    <citation type="submission" date="2021-06" db="EMBL/GenBank/DDBJ databases">
        <authorList>
            <person name="Hodson N. C."/>
            <person name="Mongue J. A."/>
            <person name="Jaron S. K."/>
        </authorList>
    </citation>
    <scope>NUCLEOTIDE SEQUENCE</scope>
</reference>
<sequence>HDIKADVEILRANISKQTSRREVCPIEIPIENKRSLQVAEEKLKSKLARQKLVFYPDFPFGFSIQYLRVQWCCGIGGADFKVQTRRILTRIFSHELALGISYTGKGDKICFKNLNICSSVVAGVCGVEEFECSESQVEPVCQKWF</sequence>
<gene>
    <name evidence="1" type="ORF">AFUS01_LOCUS9978</name>
</gene>
<dbReference type="OrthoDB" id="6780942at2759"/>
<feature type="non-terminal residue" evidence="1">
    <location>
        <position position="1"/>
    </location>
</feature>
<keyword evidence="2" id="KW-1185">Reference proteome</keyword>